<dbReference type="PANTHER" id="PTHR10192:SF5">
    <property type="entry name" value="GEPHYRIN"/>
    <property type="match status" value="1"/>
</dbReference>
<comment type="cofactor">
    <cofactor evidence="4">
        <name>Mg(2+)</name>
        <dbReference type="ChEBI" id="CHEBI:18420"/>
    </cofactor>
</comment>
<keyword evidence="4" id="KW-0501">Molybdenum cofactor biosynthesis</keyword>
<evidence type="ECO:0000256" key="3">
    <source>
        <dbReference type="ARBA" id="ARBA00047317"/>
    </source>
</evidence>
<dbReference type="Pfam" id="PF00994">
    <property type="entry name" value="MoCF_biosynth"/>
    <property type="match status" value="1"/>
</dbReference>
<dbReference type="Gene3D" id="3.90.105.10">
    <property type="entry name" value="Molybdopterin biosynthesis moea protein, domain 2"/>
    <property type="match status" value="1"/>
</dbReference>
<keyword evidence="7" id="KW-1185">Reference proteome</keyword>
<dbReference type="NCBIfam" id="TIGR00177">
    <property type="entry name" value="molyb_syn"/>
    <property type="match status" value="1"/>
</dbReference>
<evidence type="ECO:0000256" key="2">
    <source>
        <dbReference type="ARBA" id="ARBA00010763"/>
    </source>
</evidence>
<dbReference type="InterPro" id="IPR005110">
    <property type="entry name" value="MoeA_linker/N"/>
</dbReference>
<dbReference type="EMBL" id="JAHCTB010000003">
    <property type="protein sequence ID" value="MBT0608122.1"/>
    <property type="molecule type" value="Genomic_DNA"/>
</dbReference>
<dbReference type="InterPro" id="IPR036688">
    <property type="entry name" value="MoeA_C_domain_IV_sf"/>
</dbReference>
<dbReference type="SUPFAM" id="SSF53218">
    <property type="entry name" value="Molybdenum cofactor biosynthesis proteins"/>
    <property type="match status" value="1"/>
</dbReference>
<accession>A0ABS5S4H7</accession>
<dbReference type="Gene3D" id="2.170.190.11">
    <property type="entry name" value="Molybdopterin biosynthesis moea protein, domain 3"/>
    <property type="match status" value="1"/>
</dbReference>
<dbReference type="Gene3D" id="3.40.980.10">
    <property type="entry name" value="MoaB/Mog-like domain"/>
    <property type="match status" value="1"/>
</dbReference>
<comment type="catalytic activity">
    <reaction evidence="3">
        <text>adenylyl-molybdopterin + molybdate = Mo-molybdopterin + AMP + H(+)</text>
        <dbReference type="Rhea" id="RHEA:35047"/>
        <dbReference type="ChEBI" id="CHEBI:15378"/>
        <dbReference type="ChEBI" id="CHEBI:36264"/>
        <dbReference type="ChEBI" id="CHEBI:62727"/>
        <dbReference type="ChEBI" id="CHEBI:71302"/>
        <dbReference type="ChEBI" id="CHEBI:456215"/>
        <dbReference type="EC" id="2.10.1.1"/>
    </reaction>
</comment>
<keyword evidence="4" id="KW-0460">Magnesium</keyword>
<proteinExistence type="inferred from homology"/>
<evidence type="ECO:0000313" key="6">
    <source>
        <dbReference type="EMBL" id="MBT0608122.1"/>
    </source>
</evidence>
<dbReference type="CDD" id="cd00887">
    <property type="entry name" value="MoeA"/>
    <property type="match status" value="1"/>
</dbReference>
<dbReference type="Gene3D" id="2.40.340.10">
    <property type="entry name" value="MoeA, C-terminal, domain IV"/>
    <property type="match status" value="1"/>
</dbReference>
<comment type="function">
    <text evidence="1 4">Catalyzes the insertion of molybdate into adenylated molybdopterin with the concomitant release of AMP.</text>
</comment>
<evidence type="ECO:0000313" key="7">
    <source>
        <dbReference type="Proteomes" id="UP001297092"/>
    </source>
</evidence>
<dbReference type="SUPFAM" id="SSF63882">
    <property type="entry name" value="MoeA N-terminal region -like"/>
    <property type="match status" value="1"/>
</dbReference>
<dbReference type="InterPro" id="IPR036135">
    <property type="entry name" value="MoeA_linker/N_sf"/>
</dbReference>
<dbReference type="InterPro" id="IPR036425">
    <property type="entry name" value="MoaB/Mog-like_dom_sf"/>
</dbReference>
<evidence type="ECO:0000256" key="1">
    <source>
        <dbReference type="ARBA" id="ARBA00002901"/>
    </source>
</evidence>
<evidence type="ECO:0000259" key="5">
    <source>
        <dbReference type="SMART" id="SM00852"/>
    </source>
</evidence>
<sequence length="392" mass="43766">MISYSEALENVLKTATDFGVEKIPLLESVGRVLDENITADRDFPPFDRVTKDGIALNSDILISKKKTINIEAIFAAGSQEGILKNKNNCVEIMTGAMLPKNTDTVIMYEDISIENGGATLKKSFSKGQNVHKKGSDRKAGEVILKKNRKITAREIGVLATVGKTEILVKKLPKIAVISTGDELISIDRTPLPHQIRSSNNYSLYAALAEENIIPNLFHLKDEKTEMKDFLENLVKEYDILLLSGGVSKGKFDFLPGIFEELKVEKIFHRVLQQPGKPLWFGKQEEEKTIVFSFPGNPVSTFVNFHIYFKNWLRKSLQIEAKNEQVFLSEFENTSTLTRFLLAEIISENEKLTAKLIEGNGSGDLISLTKAAGVVIIPPKTSIKNESVDFIKF</sequence>
<organism evidence="6 7">
    <name type="scientific">Aequorivita echinoideorum</name>
    <dbReference type="NCBI Taxonomy" id="1549647"/>
    <lineage>
        <taxon>Bacteria</taxon>
        <taxon>Pseudomonadati</taxon>
        <taxon>Bacteroidota</taxon>
        <taxon>Flavobacteriia</taxon>
        <taxon>Flavobacteriales</taxon>
        <taxon>Flavobacteriaceae</taxon>
        <taxon>Aequorivita</taxon>
    </lineage>
</organism>
<gene>
    <name evidence="6" type="ORF">KIV10_08010</name>
</gene>
<dbReference type="RefSeq" id="WP_214112994.1">
    <property type="nucleotide sequence ID" value="NZ_JAHCTB010000003.1"/>
</dbReference>
<keyword evidence="4" id="KW-0479">Metal-binding</keyword>
<feature type="domain" description="MoaB/Mog" evidence="5">
    <location>
        <begin position="175"/>
        <end position="314"/>
    </location>
</feature>
<comment type="pathway">
    <text evidence="4">Cofactor biosynthesis; molybdopterin biosynthesis.</text>
</comment>
<evidence type="ECO:0000256" key="4">
    <source>
        <dbReference type="RuleBase" id="RU365090"/>
    </source>
</evidence>
<reference evidence="6 7" key="1">
    <citation type="submission" date="2021-05" db="EMBL/GenBank/DDBJ databases">
        <title>Aequorivita echinoideorum JCM 30378 genome.</title>
        <authorList>
            <person name="Zhang H."/>
            <person name="Li C."/>
        </authorList>
    </citation>
    <scope>NUCLEOTIDE SEQUENCE [LARGE SCALE GENOMIC DNA]</scope>
    <source>
        <strain evidence="6 7">JCM30378</strain>
    </source>
</reference>
<dbReference type="Proteomes" id="UP001297092">
    <property type="component" value="Unassembled WGS sequence"/>
</dbReference>
<dbReference type="SMART" id="SM00852">
    <property type="entry name" value="MoCF_biosynth"/>
    <property type="match status" value="1"/>
</dbReference>
<dbReference type="Pfam" id="PF03453">
    <property type="entry name" value="MoeA_N"/>
    <property type="match status" value="1"/>
</dbReference>
<protein>
    <recommendedName>
        <fullName evidence="4">Molybdopterin molybdenumtransferase</fullName>
        <ecNumber evidence="4">2.10.1.1</ecNumber>
    </recommendedName>
</protein>
<name>A0ABS5S4H7_9FLAO</name>
<dbReference type="SUPFAM" id="SSF63867">
    <property type="entry name" value="MoeA C-terminal domain-like"/>
    <property type="match status" value="1"/>
</dbReference>
<dbReference type="PANTHER" id="PTHR10192">
    <property type="entry name" value="MOLYBDOPTERIN BIOSYNTHESIS PROTEIN"/>
    <property type="match status" value="1"/>
</dbReference>
<comment type="similarity">
    <text evidence="2 4">Belongs to the MoeA family.</text>
</comment>
<comment type="caution">
    <text evidence="6">The sequence shown here is derived from an EMBL/GenBank/DDBJ whole genome shotgun (WGS) entry which is preliminary data.</text>
</comment>
<keyword evidence="4" id="KW-0808">Transferase</keyword>
<dbReference type="InterPro" id="IPR001453">
    <property type="entry name" value="MoaB/Mog_dom"/>
</dbReference>
<dbReference type="InterPro" id="IPR038987">
    <property type="entry name" value="MoeA-like"/>
</dbReference>
<keyword evidence="4" id="KW-0500">Molybdenum</keyword>
<dbReference type="EC" id="2.10.1.1" evidence="4"/>